<dbReference type="OrthoDB" id="1673646at2"/>
<dbReference type="InterPro" id="IPR001633">
    <property type="entry name" value="EAL_dom"/>
</dbReference>
<sequence>MTFTIPTPLCAELIIPFYQPIIGADQQSIVGYEILGRYQVASTIYSLGSYFQNDKVNLDSKKYADRCVRTKSLEMIEHASLSNKSYFFNINPSFFTEDEDTLFYEQVVKVLQTKNDLKPHHFVLEITEANFSDHNSLFLQRLTKYRELGCKIAVDDLGKGFSNLERVASLRPNILKIDLSIVQKSVTSQSHRDVLHALSILSQRIGAELLLEGIETIELLKNAWWHGAQYYQGYYFSEPKAMPIEEMDCLHLFHHQLESMIEGKIAHLHDKSILEENLNILMKKNIVNISHTKKNYDGFIESIYSLLPSSCFRIYICNRLGYQLSGNHVNHDQSNWKINHRFRNKNWSWRPYFLQNIINMEVNQRGFLSDLYTDIETRDIVHTFSFPIQKNTYLFIDLAL</sequence>
<organism evidence="2 3">
    <name type="scientific">Halalkalibacter okhensis</name>
    <dbReference type="NCBI Taxonomy" id="333138"/>
    <lineage>
        <taxon>Bacteria</taxon>
        <taxon>Bacillati</taxon>
        <taxon>Bacillota</taxon>
        <taxon>Bacilli</taxon>
        <taxon>Bacillales</taxon>
        <taxon>Bacillaceae</taxon>
        <taxon>Halalkalibacter</taxon>
    </lineage>
</organism>
<proteinExistence type="predicted"/>
<dbReference type="PANTHER" id="PTHR33121">
    <property type="entry name" value="CYCLIC DI-GMP PHOSPHODIESTERASE PDEF"/>
    <property type="match status" value="1"/>
</dbReference>
<dbReference type="Proteomes" id="UP000030832">
    <property type="component" value="Unassembled WGS sequence"/>
</dbReference>
<protein>
    <recommendedName>
        <fullName evidence="1">EAL domain-containing protein</fullName>
    </recommendedName>
</protein>
<reference evidence="2 3" key="1">
    <citation type="submission" date="2014-09" db="EMBL/GenBank/DDBJ databases">
        <title>Genome sequencing and annotation of Bacillus Okhensis strain Kh10-101T.</title>
        <authorList>
            <person name="Prakash J.S."/>
        </authorList>
    </citation>
    <scope>NUCLEOTIDE SEQUENCE [LARGE SCALE GENOMIC DNA]</scope>
    <source>
        <strain evidence="3">Kh10-101T</strain>
    </source>
</reference>
<dbReference type="PANTHER" id="PTHR33121:SF82">
    <property type="entry name" value="SIGNAL TRANSDUCTION PROTEIN CONTAINING A EAL DOMAIN"/>
    <property type="match status" value="1"/>
</dbReference>
<dbReference type="eggNOG" id="COG2200">
    <property type="taxonomic scope" value="Bacteria"/>
</dbReference>
<dbReference type="Pfam" id="PF00563">
    <property type="entry name" value="EAL"/>
    <property type="match status" value="1"/>
</dbReference>
<evidence type="ECO:0000259" key="1">
    <source>
        <dbReference type="PROSITE" id="PS50883"/>
    </source>
</evidence>
<comment type="caution">
    <text evidence="2">The sequence shown here is derived from an EMBL/GenBank/DDBJ whole genome shotgun (WGS) entry which is preliminary data.</text>
</comment>
<gene>
    <name evidence="2" type="ORF">LQ50_01725</name>
</gene>
<dbReference type="GO" id="GO:0071111">
    <property type="term" value="F:cyclic-guanylate-specific phosphodiesterase activity"/>
    <property type="evidence" value="ECO:0007669"/>
    <property type="project" value="InterPro"/>
</dbReference>
<dbReference type="Gene3D" id="3.20.20.450">
    <property type="entry name" value="EAL domain"/>
    <property type="match status" value="1"/>
</dbReference>
<evidence type="ECO:0000313" key="3">
    <source>
        <dbReference type="Proteomes" id="UP000030832"/>
    </source>
</evidence>
<dbReference type="Pfam" id="PF10388">
    <property type="entry name" value="YkuI_C"/>
    <property type="match status" value="1"/>
</dbReference>
<accession>A0A0B0IL45</accession>
<dbReference type="EMBL" id="JRJU01000001">
    <property type="protein sequence ID" value="KHF42030.1"/>
    <property type="molecule type" value="Genomic_DNA"/>
</dbReference>
<dbReference type="InterPro" id="IPR050706">
    <property type="entry name" value="Cyclic-di-GMP_PDE-like"/>
</dbReference>
<dbReference type="STRING" id="333138.LQ50_01725"/>
<feature type="domain" description="EAL" evidence="1">
    <location>
        <begin position="1"/>
        <end position="253"/>
    </location>
</feature>
<dbReference type="RefSeq" id="WP_034625285.1">
    <property type="nucleotide sequence ID" value="NZ_JRJU01000001.1"/>
</dbReference>
<dbReference type="Gene3D" id="3.30.450.20">
    <property type="entry name" value="PAS domain"/>
    <property type="match status" value="1"/>
</dbReference>
<keyword evidence="3" id="KW-1185">Reference proteome</keyword>
<dbReference type="InterPro" id="IPR029151">
    <property type="entry name" value="Sensor-like_sf"/>
</dbReference>
<dbReference type="PROSITE" id="PS50883">
    <property type="entry name" value="EAL"/>
    <property type="match status" value="1"/>
</dbReference>
<evidence type="ECO:0000313" key="2">
    <source>
        <dbReference type="EMBL" id="KHF42030.1"/>
    </source>
</evidence>
<dbReference type="AlphaFoldDB" id="A0A0B0IL45"/>
<dbReference type="InterPro" id="IPR035919">
    <property type="entry name" value="EAL_sf"/>
</dbReference>
<name>A0A0B0IL45_9BACI</name>
<dbReference type="SUPFAM" id="SSF103190">
    <property type="entry name" value="Sensory domain-like"/>
    <property type="match status" value="1"/>
</dbReference>
<dbReference type="CDD" id="cd01948">
    <property type="entry name" value="EAL"/>
    <property type="match status" value="1"/>
</dbReference>
<dbReference type="SUPFAM" id="SSF141868">
    <property type="entry name" value="EAL domain-like"/>
    <property type="match status" value="1"/>
</dbReference>
<dbReference type="SMART" id="SM00052">
    <property type="entry name" value="EAL"/>
    <property type="match status" value="1"/>
</dbReference>
<dbReference type="InterPro" id="IPR018842">
    <property type="entry name" value="YkuI_C"/>
</dbReference>